<keyword evidence="1" id="KW-0479">Metal-binding</keyword>
<evidence type="ECO:0000313" key="7">
    <source>
        <dbReference type="Proteomes" id="UP000250462"/>
    </source>
</evidence>
<dbReference type="CDD" id="cd01335">
    <property type="entry name" value="Radical_SAM"/>
    <property type="match status" value="1"/>
</dbReference>
<dbReference type="SUPFAM" id="SSF102114">
    <property type="entry name" value="Radical SAM enzymes"/>
    <property type="match status" value="1"/>
</dbReference>
<dbReference type="OrthoDB" id="9785699at2"/>
<feature type="region of interest" description="Disordered" evidence="4">
    <location>
        <begin position="322"/>
        <end position="349"/>
    </location>
</feature>
<name>A0A329QH58_9ACTN</name>
<evidence type="ECO:0000256" key="1">
    <source>
        <dbReference type="ARBA" id="ARBA00022723"/>
    </source>
</evidence>
<dbReference type="InterPro" id="IPR007197">
    <property type="entry name" value="rSAM"/>
</dbReference>
<dbReference type="Gene3D" id="3.80.30.30">
    <property type="match status" value="1"/>
</dbReference>
<organism evidence="6 7">
    <name type="scientific">Phytoactinopolyspora halophila</name>
    <dbReference type="NCBI Taxonomy" id="1981511"/>
    <lineage>
        <taxon>Bacteria</taxon>
        <taxon>Bacillati</taxon>
        <taxon>Actinomycetota</taxon>
        <taxon>Actinomycetes</taxon>
        <taxon>Jiangellales</taxon>
        <taxon>Jiangellaceae</taxon>
        <taxon>Phytoactinopolyspora</taxon>
    </lineage>
</organism>
<evidence type="ECO:0000313" key="6">
    <source>
        <dbReference type="EMBL" id="RAW11630.1"/>
    </source>
</evidence>
<dbReference type="SMART" id="SM00729">
    <property type="entry name" value="Elp3"/>
    <property type="match status" value="1"/>
</dbReference>
<reference evidence="6 7" key="1">
    <citation type="submission" date="2018-06" db="EMBL/GenBank/DDBJ databases">
        <title>Phytoactinopolyspora halophila sp. nov., a novel halophilic actinomycete isolated from a saline soil in China.</title>
        <authorList>
            <person name="Tang S.-K."/>
        </authorList>
    </citation>
    <scope>NUCLEOTIDE SEQUENCE [LARGE SCALE GENOMIC DNA]</scope>
    <source>
        <strain evidence="6 7">YIM 96934</strain>
    </source>
</reference>
<evidence type="ECO:0000256" key="2">
    <source>
        <dbReference type="ARBA" id="ARBA00023004"/>
    </source>
</evidence>
<comment type="caution">
    <text evidence="6">The sequence shown here is derived from an EMBL/GenBank/DDBJ whole genome shotgun (WGS) entry which is preliminary data.</text>
</comment>
<sequence>MRWAHQTIDALDAKTDEALPGLPRIPGLVRSVRTPEFAGVTFHEVAARSVLNKVTPSSQVPFGWTINPYRGCTHACRFCFARGSHEWLELDAGQEFDTEIVVKVNAPDVLAREVARPSWSRDHVALGTNTDPYQRAEGRYRLMPGIIRALAGSGTPFSILTKGPLLKRDLPLLMEASASVDVSVAVSIAMLDRRLHESIEPGTPSPRARLDLVRAIRAEGFECRVMLAPVMPWLNDSAEQLEEIVTHLADAGASAVTTIPLHLRPATRTWFMRWLEAEHPELVPRYQELYRRGAYLSEEYRAALRARVQPILRRHGLAARNDEQRSSWRRSETGRRRPVPEPDGQLRLI</sequence>
<proteinExistence type="predicted"/>
<dbReference type="Proteomes" id="UP000250462">
    <property type="component" value="Unassembled WGS sequence"/>
</dbReference>
<dbReference type="NCBIfam" id="NF038135">
    <property type="entry name" value="rSAM_Rv2578c"/>
    <property type="match status" value="1"/>
</dbReference>
<dbReference type="RefSeq" id="WP_112259400.1">
    <property type="nucleotide sequence ID" value="NZ_QMIG01000019.1"/>
</dbReference>
<gene>
    <name evidence="6" type="ORF">DPM12_16305</name>
</gene>
<evidence type="ECO:0000259" key="5">
    <source>
        <dbReference type="PROSITE" id="PS51918"/>
    </source>
</evidence>
<dbReference type="PANTHER" id="PTHR43432">
    <property type="entry name" value="SLR0285 PROTEIN"/>
    <property type="match status" value="1"/>
</dbReference>
<dbReference type="Pfam" id="PF04055">
    <property type="entry name" value="Radical_SAM"/>
    <property type="match status" value="1"/>
</dbReference>
<dbReference type="SFLD" id="SFLDS00029">
    <property type="entry name" value="Radical_SAM"/>
    <property type="match status" value="1"/>
</dbReference>
<keyword evidence="7" id="KW-1185">Reference proteome</keyword>
<dbReference type="EMBL" id="QMIG01000019">
    <property type="protein sequence ID" value="RAW11630.1"/>
    <property type="molecule type" value="Genomic_DNA"/>
</dbReference>
<keyword evidence="2" id="KW-0408">Iron</keyword>
<feature type="compositionally biased region" description="Basic and acidic residues" evidence="4">
    <location>
        <begin position="322"/>
        <end position="340"/>
    </location>
</feature>
<dbReference type="PROSITE" id="PS51918">
    <property type="entry name" value="RADICAL_SAM"/>
    <property type="match status" value="1"/>
</dbReference>
<dbReference type="GO" id="GO:0051536">
    <property type="term" value="F:iron-sulfur cluster binding"/>
    <property type="evidence" value="ECO:0007669"/>
    <property type="project" value="UniProtKB-KW"/>
</dbReference>
<dbReference type="InterPro" id="IPR058240">
    <property type="entry name" value="rSAM_sf"/>
</dbReference>
<keyword evidence="3" id="KW-0411">Iron-sulfur</keyword>
<feature type="domain" description="Radical SAM core" evidence="5">
    <location>
        <begin position="58"/>
        <end position="305"/>
    </location>
</feature>
<dbReference type="GO" id="GO:0003824">
    <property type="term" value="F:catalytic activity"/>
    <property type="evidence" value="ECO:0007669"/>
    <property type="project" value="InterPro"/>
</dbReference>
<dbReference type="InterPro" id="IPR006638">
    <property type="entry name" value="Elp3/MiaA/NifB-like_rSAM"/>
</dbReference>
<dbReference type="GO" id="GO:0046872">
    <property type="term" value="F:metal ion binding"/>
    <property type="evidence" value="ECO:0007669"/>
    <property type="project" value="UniProtKB-KW"/>
</dbReference>
<dbReference type="AlphaFoldDB" id="A0A329QH58"/>
<protein>
    <submittedName>
        <fullName evidence="6">Radical SAM protein</fullName>
    </submittedName>
</protein>
<accession>A0A329QH58</accession>
<evidence type="ECO:0000256" key="4">
    <source>
        <dbReference type="SAM" id="MobiDB-lite"/>
    </source>
</evidence>
<dbReference type="SFLD" id="SFLDG01084">
    <property type="entry name" value="Uncharacterised_Radical_SAM_Su"/>
    <property type="match status" value="1"/>
</dbReference>
<evidence type="ECO:0000256" key="3">
    <source>
        <dbReference type="ARBA" id="ARBA00023014"/>
    </source>
</evidence>
<dbReference type="InterPro" id="IPR040086">
    <property type="entry name" value="MJ0683-like"/>
</dbReference>
<dbReference type="PANTHER" id="PTHR43432:SF3">
    <property type="entry name" value="SLR0285 PROTEIN"/>
    <property type="match status" value="1"/>
</dbReference>